<accession>A0A402CX81</accession>
<organism evidence="1 2">
    <name type="scientific">Capsulimonas corticalis</name>
    <dbReference type="NCBI Taxonomy" id="2219043"/>
    <lineage>
        <taxon>Bacteria</taxon>
        <taxon>Bacillati</taxon>
        <taxon>Armatimonadota</taxon>
        <taxon>Armatimonadia</taxon>
        <taxon>Capsulimonadales</taxon>
        <taxon>Capsulimonadaceae</taxon>
        <taxon>Capsulimonas</taxon>
    </lineage>
</organism>
<dbReference type="KEGG" id="ccot:CCAX7_44110"/>
<sequence>MIAITTRSSINVKPVRFMCIRPFLLEAIGLDVNCVSLFRERLALDGYYCIDIANINIPWLVLRVNSIFAINLFFTEARIPIVMGIANIPAISLTIGNTRVILNL</sequence>
<protein>
    <submittedName>
        <fullName evidence="1">Uncharacterized protein</fullName>
    </submittedName>
</protein>
<reference evidence="1 2" key="1">
    <citation type="journal article" date="2019" name="Int. J. Syst. Evol. Microbiol.">
        <title>Capsulimonas corticalis gen. nov., sp. nov., an aerobic capsulated bacterium, of a novel bacterial order, Capsulimonadales ord. nov., of the class Armatimonadia of the phylum Armatimonadetes.</title>
        <authorList>
            <person name="Li J."/>
            <person name="Kudo C."/>
            <person name="Tonouchi A."/>
        </authorList>
    </citation>
    <scope>NUCLEOTIDE SEQUENCE [LARGE SCALE GENOMIC DNA]</scope>
    <source>
        <strain evidence="1 2">AX-7</strain>
    </source>
</reference>
<dbReference type="EMBL" id="AP025739">
    <property type="protein sequence ID" value="BDI32360.1"/>
    <property type="molecule type" value="Genomic_DNA"/>
</dbReference>
<keyword evidence="2" id="KW-1185">Reference proteome</keyword>
<evidence type="ECO:0000313" key="2">
    <source>
        <dbReference type="Proteomes" id="UP000287394"/>
    </source>
</evidence>
<proteinExistence type="predicted"/>
<evidence type="ECO:0000313" key="1">
    <source>
        <dbReference type="EMBL" id="BDI32360.1"/>
    </source>
</evidence>
<gene>
    <name evidence="1" type="ORF">CCAX7_44110</name>
</gene>
<name>A0A402CX81_9BACT</name>
<dbReference type="AlphaFoldDB" id="A0A402CX81"/>
<dbReference type="Proteomes" id="UP000287394">
    <property type="component" value="Chromosome"/>
</dbReference>